<dbReference type="AlphaFoldDB" id="K2GG25"/>
<organism evidence="6">
    <name type="scientific">uncultured bacterium</name>
    <name type="common">gcode 4</name>
    <dbReference type="NCBI Taxonomy" id="1234023"/>
    <lineage>
        <taxon>Bacteria</taxon>
        <taxon>environmental samples</taxon>
    </lineage>
</organism>
<feature type="transmembrane region" description="Helical" evidence="5">
    <location>
        <begin position="94"/>
        <end position="119"/>
    </location>
</feature>
<keyword evidence="4 5" id="KW-0472">Membrane</keyword>
<evidence type="ECO:0000256" key="2">
    <source>
        <dbReference type="ARBA" id="ARBA00022692"/>
    </source>
</evidence>
<proteinExistence type="predicted"/>
<evidence type="ECO:0000256" key="4">
    <source>
        <dbReference type="ARBA" id="ARBA00023136"/>
    </source>
</evidence>
<dbReference type="Pfam" id="PF01943">
    <property type="entry name" value="Polysacc_synt"/>
    <property type="match status" value="1"/>
</dbReference>
<accession>K2GG25</accession>
<feature type="transmembrane region" description="Helical" evidence="5">
    <location>
        <begin position="395"/>
        <end position="416"/>
    </location>
</feature>
<comment type="subcellular location">
    <subcellularLocation>
        <location evidence="1">Membrane</location>
        <topology evidence="1">Multi-pass membrane protein</topology>
    </subcellularLocation>
</comment>
<dbReference type="EMBL" id="AMFJ01000189">
    <property type="protein sequence ID" value="EKE29324.1"/>
    <property type="molecule type" value="Genomic_DNA"/>
</dbReference>
<feature type="transmembrane region" description="Helical" evidence="5">
    <location>
        <begin position="159"/>
        <end position="180"/>
    </location>
</feature>
<reference evidence="6" key="1">
    <citation type="journal article" date="2012" name="Science">
        <title>Fermentation, hydrogen, and sulfur metabolism in multiple uncultivated bacterial phyla.</title>
        <authorList>
            <person name="Wrighton K.C."/>
            <person name="Thomas B.C."/>
            <person name="Sharon I."/>
            <person name="Miller C.S."/>
            <person name="Castelle C.J."/>
            <person name="VerBerkmoes N.C."/>
            <person name="Wilkins M.J."/>
            <person name="Hettich R.L."/>
            <person name="Lipton M.S."/>
            <person name="Williams K.H."/>
            <person name="Long P.E."/>
            <person name="Banfield J.F."/>
        </authorList>
    </citation>
    <scope>NUCLEOTIDE SEQUENCE [LARGE SCALE GENOMIC DNA]</scope>
</reference>
<feature type="transmembrane region" description="Helical" evidence="5">
    <location>
        <begin position="370"/>
        <end position="389"/>
    </location>
</feature>
<feature type="transmembrane region" description="Helical" evidence="5">
    <location>
        <begin position="55"/>
        <end position="73"/>
    </location>
</feature>
<feature type="transmembrane region" description="Helical" evidence="5">
    <location>
        <begin position="423"/>
        <end position="440"/>
    </location>
</feature>
<evidence type="ECO:0000256" key="1">
    <source>
        <dbReference type="ARBA" id="ARBA00004141"/>
    </source>
</evidence>
<feature type="transmembrane region" description="Helical" evidence="5">
    <location>
        <begin position="338"/>
        <end position="358"/>
    </location>
</feature>
<feature type="transmembrane region" description="Helical" evidence="5">
    <location>
        <begin position="125"/>
        <end position="147"/>
    </location>
</feature>
<dbReference type="PANTHER" id="PTHR43424:SF1">
    <property type="entry name" value="LOCUS PUTATIVE PROTEIN 1-RELATED"/>
    <property type="match status" value="1"/>
</dbReference>
<protein>
    <submittedName>
        <fullName evidence="6">Polysaccharide biosynthesis protein</fullName>
    </submittedName>
</protein>
<evidence type="ECO:0000313" key="6">
    <source>
        <dbReference type="EMBL" id="EKE29324.1"/>
    </source>
</evidence>
<dbReference type="GO" id="GO:0016020">
    <property type="term" value="C:membrane"/>
    <property type="evidence" value="ECO:0007669"/>
    <property type="project" value="UniProtKB-SubCell"/>
</dbReference>
<keyword evidence="2 5" id="KW-0812">Transmembrane</keyword>
<keyword evidence="3 5" id="KW-1133">Transmembrane helix</keyword>
<comment type="caution">
    <text evidence="6">The sequence shown here is derived from an EMBL/GenBank/DDBJ whole genome shotgun (WGS) entry which is preliminary data.</text>
</comment>
<dbReference type="CDD" id="cd13128">
    <property type="entry name" value="MATE_Wzx_like"/>
    <property type="match status" value="1"/>
</dbReference>
<dbReference type="PANTHER" id="PTHR43424">
    <property type="entry name" value="LOCUS PUTATIVE PROTEIN 1-RELATED"/>
    <property type="match status" value="1"/>
</dbReference>
<sequence>MKRFISIYKNLSEWPKKALHNMNWLFFEAVFKALVSFFIWTWLARYFWPSDFWAFNYAVAFVWIFSFIANLWLDSITIKELVEKHDESDSILWSVFFLKLFWSIFAIILINLLSFFFFYKDLTQSLLIFIISSWFIFQTFNVINLYFQSRVDWKYNVLASWIWFTASNLFKIIIIISWLWIVYLAVAYLIDFLICAISYIYIYFVKTKQSALNWKINWQFAKKMFIRWLPLALSSVAAYIFLRIDQIMIWNMMSSKEVGLYSVSVILSESTLSFLWVIWPSLFPALISSKKIGPEVYDRRLKLYYWLFSLISICLILPIFFLADTIILLLFWSGYSDSIIVLKIYIWSIIQMAITIPLYQHMTIEDVISYSVYSISAWAILTVIMNYFLIPKFWLIWAAYSTTIPSILSLFVFLFFKKTRNIFIFWIKSFNPYILFRLAYSEYFKKH</sequence>
<feature type="transmembrane region" description="Helical" evidence="5">
    <location>
        <begin position="303"/>
        <end position="332"/>
    </location>
</feature>
<feature type="transmembrane region" description="Helical" evidence="5">
    <location>
        <begin position="186"/>
        <end position="204"/>
    </location>
</feature>
<feature type="transmembrane region" description="Helical" evidence="5">
    <location>
        <begin position="21"/>
        <end position="43"/>
    </location>
</feature>
<feature type="transmembrane region" description="Helical" evidence="5">
    <location>
        <begin position="262"/>
        <end position="282"/>
    </location>
</feature>
<dbReference type="InterPro" id="IPR002797">
    <property type="entry name" value="Polysacc_synth"/>
</dbReference>
<dbReference type="InterPro" id="IPR052556">
    <property type="entry name" value="PolySynth_Transporter"/>
</dbReference>
<feature type="transmembrane region" description="Helical" evidence="5">
    <location>
        <begin position="225"/>
        <end position="242"/>
    </location>
</feature>
<gene>
    <name evidence="6" type="ORF">ACD_2C00189G0008</name>
</gene>
<name>K2GG25_9BACT</name>
<evidence type="ECO:0000256" key="5">
    <source>
        <dbReference type="SAM" id="Phobius"/>
    </source>
</evidence>
<evidence type="ECO:0000256" key="3">
    <source>
        <dbReference type="ARBA" id="ARBA00022989"/>
    </source>
</evidence>